<evidence type="ECO:0000256" key="3">
    <source>
        <dbReference type="ARBA" id="ARBA00022448"/>
    </source>
</evidence>
<dbReference type="GO" id="GO:0005886">
    <property type="term" value="C:plasma membrane"/>
    <property type="evidence" value="ECO:0007669"/>
    <property type="project" value="UniProtKB-SubCell"/>
</dbReference>
<feature type="transmembrane region" description="Helical" evidence="8">
    <location>
        <begin position="147"/>
        <end position="174"/>
    </location>
</feature>
<keyword evidence="7 8" id="KW-0472">Membrane</keyword>
<feature type="transmembrane region" description="Helical" evidence="8">
    <location>
        <begin position="194"/>
        <end position="218"/>
    </location>
</feature>
<dbReference type="Gene3D" id="1.10.3470.10">
    <property type="entry name" value="ABC transporter involved in vitamin B12 uptake, BtuC"/>
    <property type="match status" value="1"/>
</dbReference>
<dbReference type="InterPro" id="IPR000522">
    <property type="entry name" value="ABC_transptr_permease_BtuC"/>
</dbReference>
<dbReference type="Proteomes" id="UP000250079">
    <property type="component" value="Chromosome"/>
</dbReference>
<name>A0A2Z2NUK4_9GAMM</name>
<evidence type="ECO:0000256" key="6">
    <source>
        <dbReference type="ARBA" id="ARBA00022989"/>
    </source>
</evidence>
<dbReference type="EMBL" id="CP018632">
    <property type="protein sequence ID" value="ASJ74933.1"/>
    <property type="molecule type" value="Genomic_DNA"/>
</dbReference>
<dbReference type="KEGG" id="gai:IMCC3135_24330"/>
<feature type="transmembrane region" description="Helical" evidence="8">
    <location>
        <begin position="313"/>
        <end position="330"/>
    </location>
</feature>
<evidence type="ECO:0000256" key="1">
    <source>
        <dbReference type="ARBA" id="ARBA00004651"/>
    </source>
</evidence>
<dbReference type="AlphaFoldDB" id="A0A2Z2NUK4"/>
<reference evidence="9 10" key="1">
    <citation type="submission" date="2016-12" db="EMBL/GenBank/DDBJ databases">
        <authorList>
            <person name="Song W.-J."/>
            <person name="Kurnit D.M."/>
        </authorList>
    </citation>
    <scope>NUCLEOTIDE SEQUENCE [LARGE SCALE GENOMIC DNA]</scope>
    <source>
        <strain evidence="9 10">IMCC3135</strain>
    </source>
</reference>
<dbReference type="OrthoDB" id="9055647at2"/>
<feature type="transmembrane region" description="Helical" evidence="8">
    <location>
        <begin position="90"/>
        <end position="111"/>
    </location>
</feature>
<organism evidence="9 10">
    <name type="scientific">Granulosicoccus antarcticus IMCC3135</name>
    <dbReference type="NCBI Taxonomy" id="1192854"/>
    <lineage>
        <taxon>Bacteria</taxon>
        <taxon>Pseudomonadati</taxon>
        <taxon>Pseudomonadota</taxon>
        <taxon>Gammaproteobacteria</taxon>
        <taxon>Chromatiales</taxon>
        <taxon>Granulosicoccaceae</taxon>
        <taxon>Granulosicoccus</taxon>
    </lineage>
</organism>
<dbReference type="PANTHER" id="PTHR30472:SF25">
    <property type="entry name" value="ABC TRANSPORTER PERMEASE PROTEIN MJ0876-RELATED"/>
    <property type="match status" value="1"/>
</dbReference>
<keyword evidence="6 8" id="KW-1133">Transmembrane helix</keyword>
<accession>A0A2Z2NUK4</accession>
<dbReference type="Pfam" id="PF01032">
    <property type="entry name" value="FecCD"/>
    <property type="match status" value="1"/>
</dbReference>
<protein>
    <submittedName>
        <fullName evidence="9">Hemin transport system permease protein HmuU</fullName>
    </submittedName>
</protein>
<feature type="transmembrane region" description="Helical" evidence="8">
    <location>
        <begin position="117"/>
        <end position="138"/>
    </location>
</feature>
<dbReference type="InterPro" id="IPR037294">
    <property type="entry name" value="ABC_BtuC-like"/>
</dbReference>
<feature type="transmembrane region" description="Helical" evidence="8">
    <location>
        <begin position="279"/>
        <end position="301"/>
    </location>
</feature>
<evidence type="ECO:0000313" key="10">
    <source>
        <dbReference type="Proteomes" id="UP000250079"/>
    </source>
</evidence>
<keyword evidence="5 8" id="KW-0812">Transmembrane</keyword>
<dbReference type="RefSeq" id="WP_088919905.1">
    <property type="nucleotide sequence ID" value="NZ_CP018632.1"/>
</dbReference>
<gene>
    <name evidence="9" type="primary">hmuU_3</name>
    <name evidence="9" type="ORF">IMCC3135_24330</name>
</gene>
<evidence type="ECO:0000256" key="7">
    <source>
        <dbReference type="ARBA" id="ARBA00023136"/>
    </source>
</evidence>
<evidence type="ECO:0000256" key="8">
    <source>
        <dbReference type="SAM" id="Phobius"/>
    </source>
</evidence>
<dbReference type="GO" id="GO:0033214">
    <property type="term" value="P:siderophore-iron import into cell"/>
    <property type="evidence" value="ECO:0007669"/>
    <property type="project" value="TreeGrafter"/>
</dbReference>
<keyword evidence="3" id="KW-0813">Transport</keyword>
<evidence type="ECO:0000256" key="4">
    <source>
        <dbReference type="ARBA" id="ARBA00022475"/>
    </source>
</evidence>
<comment type="similarity">
    <text evidence="2">Belongs to the binding-protein-dependent transport system permease family. FecCD subfamily.</text>
</comment>
<comment type="subcellular location">
    <subcellularLocation>
        <location evidence="1">Cell membrane</location>
        <topology evidence="1">Multi-pass membrane protein</topology>
    </subcellularLocation>
</comment>
<dbReference type="CDD" id="cd06550">
    <property type="entry name" value="TM_ABC_iron-siderophores_like"/>
    <property type="match status" value="1"/>
</dbReference>
<feature type="transmembrane region" description="Helical" evidence="8">
    <location>
        <begin position="63"/>
        <end position="83"/>
    </location>
</feature>
<dbReference type="FunFam" id="1.10.3470.10:FF:000001">
    <property type="entry name" value="Vitamin B12 ABC transporter permease BtuC"/>
    <property type="match status" value="1"/>
</dbReference>
<proteinExistence type="inferred from homology"/>
<keyword evidence="4" id="KW-1003">Cell membrane</keyword>
<dbReference type="GO" id="GO:0022857">
    <property type="term" value="F:transmembrane transporter activity"/>
    <property type="evidence" value="ECO:0007669"/>
    <property type="project" value="InterPro"/>
</dbReference>
<sequence>MNTGSLSWLHRSLLVAVVLVLALVSLCLGQEWISPWTALSLPFTDPDSVTAVIVREIRLPRTLIAIVAGTSLGLSGAAMQGLLQNPLASPGLVGSASGAALGAVTALYFFSGSWHPQSVPLAGMLGALLATGLVYLLAGRGSSVSTLILAGVAINSLAAALLSLLLNLAPSPFAVRELVLWTLGDLADRSLRDLWVMMPCTLAGWLLLTGVGRSLDALTLGERTARSMGINMQMTSWRVFIAVSLCVGAAVATTGMIGFIGLVVPHLLRPLANHQPGKLLPLAALGGAIMLLIADIGVRLISLHGALPAPLKVGVLTALVGAPFFLVLILRSRRNYLR</sequence>
<evidence type="ECO:0000256" key="5">
    <source>
        <dbReference type="ARBA" id="ARBA00022692"/>
    </source>
</evidence>
<keyword evidence="10" id="KW-1185">Reference proteome</keyword>
<evidence type="ECO:0000313" key="9">
    <source>
        <dbReference type="EMBL" id="ASJ74933.1"/>
    </source>
</evidence>
<dbReference type="PANTHER" id="PTHR30472">
    <property type="entry name" value="FERRIC ENTEROBACTIN TRANSPORT SYSTEM PERMEASE PROTEIN"/>
    <property type="match status" value="1"/>
</dbReference>
<feature type="transmembrane region" description="Helical" evidence="8">
    <location>
        <begin position="239"/>
        <end position="267"/>
    </location>
</feature>
<evidence type="ECO:0000256" key="2">
    <source>
        <dbReference type="ARBA" id="ARBA00007935"/>
    </source>
</evidence>
<dbReference type="SUPFAM" id="SSF81345">
    <property type="entry name" value="ABC transporter involved in vitamin B12 uptake, BtuC"/>
    <property type="match status" value="1"/>
</dbReference>